<evidence type="ECO:0000313" key="1">
    <source>
        <dbReference type="EMBL" id="QHT87462.1"/>
    </source>
</evidence>
<organism evidence="1">
    <name type="scientific">viral metagenome</name>
    <dbReference type="NCBI Taxonomy" id="1070528"/>
    <lineage>
        <taxon>unclassified sequences</taxon>
        <taxon>metagenomes</taxon>
        <taxon>organismal metagenomes</taxon>
    </lineage>
</organism>
<name>A0A6C0I3V3_9ZZZZ</name>
<protein>
    <submittedName>
        <fullName evidence="1">Uncharacterized protein</fullName>
    </submittedName>
</protein>
<accession>A0A6C0I3V3</accession>
<dbReference type="EMBL" id="MN740089">
    <property type="protein sequence ID" value="QHT87462.1"/>
    <property type="molecule type" value="Genomic_DNA"/>
</dbReference>
<reference evidence="1" key="1">
    <citation type="journal article" date="2020" name="Nature">
        <title>Giant virus diversity and host interactions through global metagenomics.</title>
        <authorList>
            <person name="Schulz F."/>
            <person name="Roux S."/>
            <person name="Paez-Espino D."/>
            <person name="Jungbluth S."/>
            <person name="Walsh D.A."/>
            <person name="Denef V.J."/>
            <person name="McMahon K.D."/>
            <person name="Konstantinidis K.T."/>
            <person name="Eloe-Fadrosh E.A."/>
            <person name="Kyrpides N.C."/>
            <person name="Woyke T."/>
        </authorList>
    </citation>
    <scope>NUCLEOTIDE SEQUENCE</scope>
    <source>
        <strain evidence="1">GVMAG-M-3300023184-190</strain>
    </source>
</reference>
<proteinExistence type="predicted"/>
<dbReference type="AlphaFoldDB" id="A0A6C0I3V3"/>
<sequence>MSVSGYPNVDQEALDSVKLLNNGFKEQMLDFQKVILRRWDTADRSRLRNQFKRIKSYFLVKM</sequence>